<keyword evidence="3 4" id="KW-0472">Membrane</keyword>
<dbReference type="Gene3D" id="3.90.1310.10">
    <property type="entry name" value="Penicillin-binding protein 2a (Domain 2)"/>
    <property type="match status" value="1"/>
</dbReference>
<evidence type="ECO:0000259" key="5">
    <source>
        <dbReference type="PROSITE" id="PS51178"/>
    </source>
</evidence>
<dbReference type="Gene3D" id="3.30.70.2110">
    <property type="match status" value="1"/>
</dbReference>
<dbReference type="SUPFAM" id="SSF54184">
    <property type="entry name" value="Penicillin-binding protein 2x (pbp-2x), c-terminal domain"/>
    <property type="match status" value="2"/>
</dbReference>
<dbReference type="InterPro" id="IPR005311">
    <property type="entry name" value="PBP_dimer"/>
</dbReference>
<dbReference type="NCBIfam" id="NF038271">
    <property type="entry name" value="strep_PBP2X"/>
    <property type="match status" value="1"/>
</dbReference>
<dbReference type="PROSITE" id="PS51178">
    <property type="entry name" value="PASTA"/>
    <property type="match status" value="1"/>
</dbReference>
<comment type="similarity">
    <text evidence="2">Belongs to the transpeptidase family.</text>
</comment>
<dbReference type="RefSeq" id="WP_209627974.1">
    <property type="nucleotide sequence ID" value="NZ_PRDG01000003.1"/>
</dbReference>
<dbReference type="PANTHER" id="PTHR30627">
    <property type="entry name" value="PEPTIDOGLYCAN D,D-TRANSPEPTIDASE"/>
    <property type="match status" value="1"/>
</dbReference>
<evidence type="ECO:0000313" key="6">
    <source>
        <dbReference type="EMBL" id="MBP2623476.1"/>
    </source>
</evidence>
<dbReference type="Pfam" id="PF00905">
    <property type="entry name" value="Transpeptidase"/>
    <property type="match status" value="1"/>
</dbReference>
<comment type="subcellular location">
    <subcellularLocation>
        <location evidence="1">Cell membrane</location>
        <topology evidence="1">Single-pass membrane protein</topology>
    </subcellularLocation>
</comment>
<dbReference type="Pfam" id="PF03717">
    <property type="entry name" value="PBP_dimer"/>
    <property type="match status" value="1"/>
</dbReference>
<dbReference type="InterPro" id="IPR012338">
    <property type="entry name" value="Beta-lactam/transpept-like"/>
</dbReference>
<dbReference type="InterPro" id="IPR005543">
    <property type="entry name" value="PASTA_dom"/>
</dbReference>
<dbReference type="Gene3D" id="2.20.70.70">
    <property type="match status" value="2"/>
</dbReference>
<evidence type="ECO:0000313" key="7">
    <source>
        <dbReference type="Proteomes" id="UP001519296"/>
    </source>
</evidence>
<organism evidence="6 7">
    <name type="scientific">Streptococcus oricebi</name>
    <dbReference type="NCBI Taxonomy" id="1547447"/>
    <lineage>
        <taxon>Bacteria</taxon>
        <taxon>Bacillati</taxon>
        <taxon>Bacillota</taxon>
        <taxon>Bacilli</taxon>
        <taxon>Lactobacillales</taxon>
        <taxon>Streptococcaceae</taxon>
        <taxon>Streptococcus</taxon>
    </lineage>
</organism>
<dbReference type="SUPFAM" id="SSF56601">
    <property type="entry name" value="beta-lactamase/transpeptidase-like"/>
    <property type="match status" value="1"/>
</dbReference>
<accession>A0ABS5B3R4</accession>
<evidence type="ECO:0000256" key="1">
    <source>
        <dbReference type="ARBA" id="ARBA00004162"/>
    </source>
</evidence>
<evidence type="ECO:0000256" key="2">
    <source>
        <dbReference type="ARBA" id="ARBA00007171"/>
    </source>
</evidence>
<keyword evidence="4" id="KW-0812">Transmembrane</keyword>
<dbReference type="InterPro" id="IPR001460">
    <property type="entry name" value="PCN-bd_Tpept"/>
</dbReference>
<dbReference type="Gene3D" id="3.40.710.10">
    <property type="entry name" value="DD-peptidase/beta-lactamase superfamily"/>
    <property type="match status" value="1"/>
</dbReference>
<evidence type="ECO:0000256" key="3">
    <source>
        <dbReference type="ARBA" id="ARBA00023136"/>
    </source>
</evidence>
<feature type="domain" description="PASTA" evidence="5">
    <location>
        <begin position="693"/>
        <end position="753"/>
    </location>
</feature>
<keyword evidence="4" id="KW-1133">Transmembrane helix</keyword>
<evidence type="ECO:0000256" key="4">
    <source>
        <dbReference type="SAM" id="Phobius"/>
    </source>
</evidence>
<proteinExistence type="inferred from homology"/>
<dbReference type="InterPro" id="IPR050515">
    <property type="entry name" value="Beta-lactam/transpept"/>
</dbReference>
<dbReference type="InterPro" id="IPR036138">
    <property type="entry name" value="PBP_dimer_sf"/>
</dbReference>
<gene>
    <name evidence="6" type="ORF">C4K46_05920</name>
</gene>
<dbReference type="CDD" id="cd06576">
    <property type="entry name" value="PASTA_Pbp2x-like_1"/>
    <property type="match status" value="1"/>
</dbReference>
<reference evidence="6 7" key="1">
    <citation type="submission" date="2018-02" db="EMBL/GenBank/DDBJ databases">
        <title>Draft genome sequence of Streptococcus oricebi CCUG 70868T type strain.</title>
        <authorList>
            <person name="Mendez V."/>
            <person name="Salva-Serra F."/>
            <person name="Jaen-Luchoro D."/>
            <person name="Gonzales-Siles L."/>
            <person name="Karlsson R."/>
            <person name="Engstrom-Jakobsson H."/>
            <person name="Busquets A."/>
            <person name="Gomila M."/>
            <person name="Pineiro-Iglesias B."/>
            <person name="Bennasar-Figueras A."/>
            <person name="Seeger M."/>
            <person name="Moore E."/>
        </authorList>
    </citation>
    <scope>NUCLEOTIDE SEQUENCE [LARGE SCALE GENOMIC DNA]</scope>
    <source>
        <strain evidence="6 7">CCUG 70868</strain>
    </source>
</reference>
<sequence>MANRILKYALKNRKIPSQNRKRVGKSLSILTIFLFFVFLINFAIIVGTKNKFGVDLAKEAKKVYQTTKVVQAKRGTIYDRNGNPIAEDSTTYDVFAVIDQNYKAADGEILYVEESQYEQVAEIFHQFLDMDKDFVKSQLSRKKLTQVSFAPKGNGISYGTMNSIREAMQAAGIKGIDFTTSPSRSYPNETFASQLIGLAQLQENKDDAKSKSLVGSTGLESALNDILAGRDGLVTYEKDKNGNIVPGSDQVSVKTENGKDVYTTLSSHLQNFLESRMDIFQEKAKGKLASATLVSAKTGEILATSQRPTYNADTKEGLNEENLRTWSTLLYQSNFEPGSTMKVMTLAAALDNNTFPAGETYENNELKIADAVIKDWGVNLGISEGQTLNYAQGFAYSSNIGMARLEKKMGDDKWLDYLSKFKFGLPTRFGMGNEDSGNLPADNIVTYAMSAFGQGIDVTQIQMLRGFSAIANDGAMLEPKFISAIYDTEKNSARKSQAEVVARPVSKEAAQQTRNYMITVGTDPYYGTLYSKSQGPIIQVPGQNVAVKSGTAQIAAPAKDGGGYLTGQFDYVYSVVAMTPAEDPDFIMYVTLQQPEHFEPLYWQDVVNPVLEEAAAMKDTLELTKETTVLDHVTQESSYRMPSTKDRSPGGLADELRRNLVQPIILGTGKKIAKSSVAKGRNLKANQQILLLTDDLDQMPDMYGWTKKNVQTFAKWQDLEVKFKGSGSRVVNQSIKTNASLKNLKEITITLGD</sequence>
<protein>
    <submittedName>
        <fullName evidence="6">Penicillin-binding protein</fullName>
    </submittedName>
</protein>
<comment type="caution">
    <text evidence="6">The sequence shown here is derived from an EMBL/GenBank/DDBJ whole genome shotgun (WGS) entry which is preliminary data.</text>
</comment>
<keyword evidence="7" id="KW-1185">Reference proteome</keyword>
<dbReference type="EMBL" id="PRDG01000003">
    <property type="protein sequence ID" value="MBP2623476.1"/>
    <property type="molecule type" value="Genomic_DNA"/>
</dbReference>
<feature type="transmembrane region" description="Helical" evidence="4">
    <location>
        <begin position="27"/>
        <end position="46"/>
    </location>
</feature>
<dbReference type="SMART" id="SM00740">
    <property type="entry name" value="PASTA"/>
    <property type="match status" value="1"/>
</dbReference>
<dbReference type="SUPFAM" id="SSF56519">
    <property type="entry name" value="Penicillin binding protein dimerisation domain"/>
    <property type="match status" value="1"/>
</dbReference>
<name>A0ABS5B3R4_9STRE</name>
<dbReference type="PANTHER" id="PTHR30627:SF26">
    <property type="entry name" value="PENICILLIN-BINDING PROTEIN 2B"/>
    <property type="match status" value="1"/>
</dbReference>
<dbReference type="CDD" id="cd06575">
    <property type="entry name" value="PASTA_Pbp2x-like_2"/>
    <property type="match status" value="1"/>
</dbReference>
<dbReference type="Pfam" id="PF03793">
    <property type="entry name" value="PASTA"/>
    <property type="match status" value="1"/>
</dbReference>
<dbReference type="InterPro" id="IPR053467">
    <property type="entry name" value="PbpX"/>
</dbReference>
<dbReference type="Proteomes" id="UP001519296">
    <property type="component" value="Unassembled WGS sequence"/>
</dbReference>